<dbReference type="SMART" id="SM00354">
    <property type="entry name" value="HTH_LACI"/>
    <property type="match status" value="1"/>
</dbReference>
<protein>
    <submittedName>
        <fullName evidence="6">Putative galacturonate locus repressor</fullName>
    </submittedName>
</protein>
<dbReference type="PANTHER" id="PTHR30146:SF95">
    <property type="entry name" value="RIBOSE OPERON REPRESSOR"/>
    <property type="match status" value="1"/>
</dbReference>
<dbReference type="GeneID" id="97669770"/>
<organism evidence="6 7">
    <name type="scientific">Roseibium album</name>
    <dbReference type="NCBI Taxonomy" id="311410"/>
    <lineage>
        <taxon>Bacteria</taxon>
        <taxon>Pseudomonadati</taxon>
        <taxon>Pseudomonadota</taxon>
        <taxon>Alphaproteobacteria</taxon>
        <taxon>Hyphomicrobiales</taxon>
        <taxon>Stappiaceae</taxon>
        <taxon>Roseibium</taxon>
    </lineage>
</organism>
<dbReference type="OrthoDB" id="8433438at2"/>
<keyword evidence="2" id="KW-0805">Transcription regulation</keyword>
<dbReference type="InterPro" id="IPR046335">
    <property type="entry name" value="LacI/GalR-like_sensor"/>
</dbReference>
<evidence type="ECO:0000259" key="5">
    <source>
        <dbReference type="PROSITE" id="PS50932"/>
    </source>
</evidence>
<dbReference type="Pfam" id="PF13377">
    <property type="entry name" value="Peripla_BP_3"/>
    <property type="match status" value="1"/>
</dbReference>
<dbReference type="GO" id="GO:0003700">
    <property type="term" value="F:DNA-binding transcription factor activity"/>
    <property type="evidence" value="ECO:0007669"/>
    <property type="project" value="TreeGrafter"/>
</dbReference>
<dbReference type="Proteomes" id="UP000049983">
    <property type="component" value="Unassembled WGS sequence"/>
</dbReference>
<dbReference type="SUPFAM" id="SSF47413">
    <property type="entry name" value="lambda repressor-like DNA-binding domains"/>
    <property type="match status" value="1"/>
</dbReference>
<dbReference type="RefSeq" id="WP_055112932.1">
    <property type="nucleotide sequence ID" value="NZ_CANMGD010000009.1"/>
</dbReference>
<evidence type="ECO:0000313" key="7">
    <source>
        <dbReference type="Proteomes" id="UP000049983"/>
    </source>
</evidence>
<gene>
    <name evidence="6" type="primary">exuR</name>
    <name evidence="6" type="ORF">LA5096_02380</name>
</gene>
<sequence length="337" mass="37299">MGEKITSYMVAKRAGVSQSAVSRVFKPGSSVSEKTARKVRKAAEELGYRPNTLARAMASGRSRIIGLVVAYFENQFYPEAIEKLANTLQANDYHVLMFMSWDETEAPETVINDLLDYQVDGIIAASVGVTDVLTKRCEAAGIPVMLFNRHQNDDKLSAVTSDNFTGGRKLAEFLVRGGHERIAHVAGWDGASTQRDREAGFLSGLAAHGMTLFARSCGNFHRDQAQEAARVLLRAEVRPDAIFVSNDHMAFAVMDVIRSEFKLRIPEDISIVGYDDVAMSEWPCFDLTTVRQPTNRMAEETVRILLQMIENEESLPCRIALDGPLVVRGSARLPVDE</sequence>
<keyword evidence="4" id="KW-0804">Transcription</keyword>
<evidence type="ECO:0000256" key="2">
    <source>
        <dbReference type="ARBA" id="ARBA00023015"/>
    </source>
</evidence>
<dbReference type="EMBL" id="CXWC01000010">
    <property type="protein sequence ID" value="CTQ70122.1"/>
    <property type="molecule type" value="Genomic_DNA"/>
</dbReference>
<evidence type="ECO:0000256" key="4">
    <source>
        <dbReference type="ARBA" id="ARBA00023163"/>
    </source>
</evidence>
<dbReference type="CDD" id="cd06278">
    <property type="entry name" value="PBP1_LacI-like"/>
    <property type="match status" value="1"/>
</dbReference>
<dbReference type="AlphaFoldDB" id="A0A0M6ZXP6"/>
<dbReference type="InterPro" id="IPR000843">
    <property type="entry name" value="HTH_LacI"/>
</dbReference>
<keyword evidence="1" id="KW-0678">Repressor</keyword>
<reference evidence="7" key="1">
    <citation type="submission" date="2015-07" db="EMBL/GenBank/DDBJ databases">
        <authorList>
            <person name="Rodrigo-Torres Lidia"/>
            <person name="Arahal R.David."/>
        </authorList>
    </citation>
    <scope>NUCLEOTIDE SEQUENCE [LARGE SCALE GENOMIC DNA]</scope>
    <source>
        <strain evidence="7">CECT 5096</strain>
    </source>
</reference>
<dbReference type="PANTHER" id="PTHR30146">
    <property type="entry name" value="LACI-RELATED TRANSCRIPTIONAL REPRESSOR"/>
    <property type="match status" value="1"/>
</dbReference>
<dbReference type="SUPFAM" id="SSF53822">
    <property type="entry name" value="Periplasmic binding protein-like I"/>
    <property type="match status" value="1"/>
</dbReference>
<dbReference type="InterPro" id="IPR010982">
    <property type="entry name" value="Lambda_DNA-bd_dom_sf"/>
</dbReference>
<dbReference type="Pfam" id="PF00356">
    <property type="entry name" value="LacI"/>
    <property type="match status" value="1"/>
</dbReference>
<dbReference type="InterPro" id="IPR028082">
    <property type="entry name" value="Peripla_BP_I"/>
</dbReference>
<evidence type="ECO:0000256" key="1">
    <source>
        <dbReference type="ARBA" id="ARBA00022491"/>
    </source>
</evidence>
<keyword evidence="7" id="KW-1185">Reference proteome</keyword>
<dbReference type="CDD" id="cd01392">
    <property type="entry name" value="HTH_LacI"/>
    <property type="match status" value="1"/>
</dbReference>
<dbReference type="STRING" id="311410.LA5095_01125"/>
<proteinExistence type="predicted"/>
<name>A0A0M6ZXP6_9HYPH</name>
<dbReference type="GO" id="GO:0000976">
    <property type="term" value="F:transcription cis-regulatory region binding"/>
    <property type="evidence" value="ECO:0007669"/>
    <property type="project" value="TreeGrafter"/>
</dbReference>
<keyword evidence="3" id="KW-0238">DNA-binding</keyword>
<dbReference type="Gene3D" id="3.40.50.2300">
    <property type="match status" value="2"/>
</dbReference>
<accession>A0A0M6ZXP6</accession>
<dbReference type="PROSITE" id="PS50932">
    <property type="entry name" value="HTH_LACI_2"/>
    <property type="match status" value="1"/>
</dbReference>
<dbReference type="Gene3D" id="1.10.260.40">
    <property type="entry name" value="lambda repressor-like DNA-binding domains"/>
    <property type="match status" value="1"/>
</dbReference>
<evidence type="ECO:0000313" key="6">
    <source>
        <dbReference type="EMBL" id="CTQ70122.1"/>
    </source>
</evidence>
<feature type="domain" description="HTH lacI-type" evidence="5">
    <location>
        <begin position="5"/>
        <end position="59"/>
    </location>
</feature>
<evidence type="ECO:0000256" key="3">
    <source>
        <dbReference type="ARBA" id="ARBA00023125"/>
    </source>
</evidence>